<organism evidence="10 11">
    <name type="scientific">Thiothrix lacustris</name>
    <dbReference type="NCBI Taxonomy" id="525917"/>
    <lineage>
        <taxon>Bacteria</taxon>
        <taxon>Pseudomonadati</taxon>
        <taxon>Pseudomonadota</taxon>
        <taxon>Gammaproteobacteria</taxon>
        <taxon>Thiotrichales</taxon>
        <taxon>Thiotrichaceae</taxon>
        <taxon>Thiothrix</taxon>
    </lineage>
</organism>
<comment type="caution">
    <text evidence="10">The sequence shown here is derived from an EMBL/GenBank/DDBJ whole genome shotgun (WGS) entry which is preliminary data.</text>
</comment>
<dbReference type="InterPro" id="IPR000924">
    <property type="entry name" value="Glu/Gln-tRNA-synth"/>
</dbReference>
<dbReference type="GO" id="GO:0008270">
    <property type="term" value="F:zinc ion binding"/>
    <property type="evidence" value="ECO:0007669"/>
    <property type="project" value="InterPro"/>
</dbReference>
<evidence type="ECO:0000256" key="1">
    <source>
        <dbReference type="ARBA" id="ARBA00022598"/>
    </source>
</evidence>
<dbReference type="PRINTS" id="PR00987">
    <property type="entry name" value="TRNASYNTHGLU"/>
</dbReference>
<keyword evidence="1 7" id="KW-0436">Ligase</keyword>
<accession>A0A1Y1QUQ1</accession>
<dbReference type="Gene3D" id="3.40.50.620">
    <property type="entry name" value="HUPs"/>
    <property type="match status" value="2"/>
</dbReference>
<dbReference type="Proteomes" id="UP000192491">
    <property type="component" value="Unassembled WGS sequence"/>
</dbReference>
<dbReference type="EMBL" id="MTEJ01000042">
    <property type="protein sequence ID" value="OQX13727.1"/>
    <property type="molecule type" value="Genomic_DNA"/>
</dbReference>
<feature type="short sequence motif" description="'KMSKS' region" evidence="7">
    <location>
        <begin position="205"/>
        <end position="209"/>
    </location>
</feature>
<feature type="binding site" evidence="7">
    <location>
        <position position="167"/>
    </location>
    <ligand>
        <name>L-glutamate</name>
        <dbReference type="ChEBI" id="CHEBI:29985"/>
    </ligand>
</feature>
<feature type="binding site" evidence="7">
    <location>
        <position position="41"/>
    </location>
    <ligand>
        <name>L-glutamate</name>
        <dbReference type="ChEBI" id="CHEBI:29985"/>
    </ligand>
</feature>
<keyword evidence="6 7" id="KW-0030">Aminoacyl-tRNA synthetase</keyword>
<keyword evidence="4" id="KW-0862">Zinc</keyword>
<dbReference type="PANTHER" id="PTHR43311:SF1">
    <property type="entry name" value="GLUTAMYL-Q TRNA(ASP) SYNTHETASE"/>
    <property type="match status" value="1"/>
</dbReference>
<dbReference type="InterPro" id="IPR049940">
    <property type="entry name" value="GluQ/Sye"/>
</dbReference>
<evidence type="ECO:0000256" key="5">
    <source>
        <dbReference type="ARBA" id="ARBA00022840"/>
    </source>
</evidence>
<name>A0A1Y1QUQ1_9GAMM</name>
<comment type="similarity">
    <text evidence="7">Belongs to the class-I aminoacyl-tRNA synthetase family. GluQ subfamily.</text>
</comment>
<dbReference type="GO" id="GO:0004818">
    <property type="term" value="F:glutamate-tRNA ligase activity"/>
    <property type="evidence" value="ECO:0007669"/>
    <property type="project" value="TreeGrafter"/>
</dbReference>
<dbReference type="EC" id="6.1.1.-" evidence="7"/>
<dbReference type="AlphaFoldDB" id="A0A1Y1QUQ1"/>
<dbReference type="GO" id="GO:0006424">
    <property type="term" value="P:glutamyl-tRNA aminoacylation"/>
    <property type="evidence" value="ECO:0007669"/>
    <property type="project" value="InterPro"/>
</dbReference>
<evidence type="ECO:0000256" key="7">
    <source>
        <dbReference type="HAMAP-Rule" id="MF_01428"/>
    </source>
</evidence>
<evidence type="ECO:0000256" key="8">
    <source>
        <dbReference type="RuleBase" id="RU363037"/>
    </source>
</evidence>
<evidence type="ECO:0000313" key="10">
    <source>
        <dbReference type="EMBL" id="OQX13727.1"/>
    </source>
</evidence>
<feature type="binding site" evidence="7">
    <location>
        <position position="208"/>
    </location>
    <ligand>
        <name>ATP</name>
        <dbReference type="ChEBI" id="CHEBI:30616"/>
    </ligand>
</feature>
<dbReference type="GO" id="GO:0005829">
    <property type="term" value="C:cytosol"/>
    <property type="evidence" value="ECO:0007669"/>
    <property type="project" value="TreeGrafter"/>
</dbReference>
<gene>
    <name evidence="7" type="primary">gluQ</name>
    <name evidence="10" type="ORF">BWK73_11375</name>
</gene>
<dbReference type="PANTHER" id="PTHR43311">
    <property type="entry name" value="GLUTAMATE--TRNA LIGASE"/>
    <property type="match status" value="1"/>
</dbReference>
<comment type="caution">
    <text evidence="7">Lacks conserved residue(s) required for the propagation of feature annotation.</text>
</comment>
<feature type="domain" description="Glutamyl/glutaminyl-tRNA synthetase class Ib catalytic" evidence="9">
    <location>
        <begin position="107"/>
        <end position="212"/>
    </location>
</feature>
<dbReference type="HAMAP" id="MF_01428">
    <property type="entry name" value="Glu_Q_tRNA_synth"/>
    <property type="match status" value="1"/>
</dbReference>
<keyword evidence="8" id="KW-0648">Protein biosynthesis</keyword>
<keyword evidence="2" id="KW-0479">Metal-binding</keyword>
<dbReference type="GO" id="GO:0006400">
    <property type="term" value="P:tRNA modification"/>
    <property type="evidence" value="ECO:0007669"/>
    <property type="project" value="InterPro"/>
</dbReference>
<evidence type="ECO:0000259" key="9">
    <source>
        <dbReference type="Pfam" id="PF00749"/>
    </source>
</evidence>
<protein>
    <recommendedName>
        <fullName evidence="7">Glutamyl-Q tRNA(Asp) synthetase</fullName>
        <shortName evidence="7">Glu-Q-RSs</shortName>
        <ecNumber evidence="7">6.1.1.-</ecNumber>
    </recommendedName>
</protein>
<evidence type="ECO:0000256" key="2">
    <source>
        <dbReference type="ARBA" id="ARBA00022723"/>
    </source>
</evidence>
<dbReference type="InterPro" id="IPR022380">
    <property type="entry name" value="Glu-Q_tRNA(Asp)_Synthase"/>
</dbReference>
<evidence type="ECO:0000256" key="4">
    <source>
        <dbReference type="ARBA" id="ARBA00022833"/>
    </source>
</evidence>
<evidence type="ECO:0000313" key="11">
    <source>
        <dbReference type="Proteomes" id="UP000192491"/>
    </source>
</evidence>
<dbReference type="InterPro" id="IPR014729">
    <property type="entry name" value="Rossmann-like_a/b/a_fold"/>
</dbReference>
<comment type="function">
    <text evidence="7">Catalyzes the tRNA-independent activation of glutamate in presence of ATP and the subsequent transfer of glutamate onto a tRNA(Asp). Glutamate is transferred on the 2-amino-5-(4,5-dihydroxy-2-cyclopenten-1-yl) moiety of the queuosine in the wobble position of the QUC anticodon.</text>
</comment>
<dbReference type="GO" id="GO:0005524">
    <property type="term" value="F:ATP binding"/>
    <property type="evidence" value="ECO:0007669"/>
    <property type="project" value="UniProtKB-KW"/>
</dbReference>
<reference evidence="10 11" key="1">
    <citation type="submission" date="2017-01" db="EMBL/GenBank/DDBJ databases">
        <title>Novel large sulfur bacteria in the metagenomes of groundwater-fed chemosynthetic microbial mats in the Lake Huron basin.</title>
        <authorList>
            <person name="Sharrar A.M."/>
            <person name="Flood B.E."/>
            <person name="Bailey J.V."/>
            <person name="Jones D.S."/>
            <person name="Biddanda B."/>
            <person name="Ruberg S.A."/>
            <person name="Marcus D.N."/>
            <person name="Dick G.J."/>
        </authorList>
    </citation>
    <scope>NUCLEOTIDE SEQUENCE [LARGE SCALE GENOMIC DNA]</scope>
    <source>
        <strain evidence="10">A8</strain>
    </source>
</reference>
<keyword evidence="3 7" id="KW-0547">Nucleotide-binding</keyword>
<feature type="binding site" evidence="7">
    <location>
        <position position="149"/>
    </location>
    <ligand>
        <name>L-glutamate</name>
        <dbReference type="ChEBI" id="CHEBI:29985"/>
    </ligand>
</feature>
<feature type="binding site" evidence="7">
    <location>
        <begin position="5"/>
        <end position="9"/>
    </location>
    <ligand>
        <name>L-glutamate</name>
        <dbReference type="ChEBI" id="CHEBI:29985"/>
    </ligand>
</feature>
<feature type="short sequence motif" description="'HIGH' region" evidence="7">
    <location>
        <begin position="8"/>
        <end position="18"/>
    </location>
</feature>
<proteinExistence type="inferred from homology"/>
<feature type="domain" description="Glutamyl/glutaminyl-tRNA synthetase class Ib catalytic" evidence="9">
    <location>
        <begin position="4"/>
        <end position="94"/>
    </location>
</feature>
<evidence type="ECO:0000256" key="6">
    <source>
        <dbReference type="ARBA" id="ARBA00023146"/>
    </source>
</evidence>
<dbReference type="Pfam" id="PF00749">
    <property type="entry name" value="tRNA-synt_1c"/>
    <property type="match status" value="2"/>
</dbReference>
<evidence type="ECO:0000256" key="3">
    <source>
        <dbReference type="ARBA" id="ARBA00022741"/>
    </source>
</evidence>
<dbReference type="InterPro" id="IPR020058">
    <property type="entry name" value="Glu/Gln-tRNA-synth_Ib_cat-dom"/>
</dbReference>
<keyword evidence="5 7" id="KW-0067">ATP-binding</keyword>
<dbReference type="SUPFAM" id="SSF52374">
    <property type="entry name" value="Nucleotidylyl transferase"/>
    <property type="match status" value="1"/>
</dbReference>
<sequence>MTVGRFAPSPTGPLHFGSLVTATASYLAARQARGRWLLRIEDLDKPREQPRAAADIIQTLHAYGFEWDGDILYQSQRQDAYHVALAQLEAHTYPYARSRKNLPTLPAIRVRTHEQPICFNDSIQGNYCQRLSHDVGDFVLLRADGLFAYQLAVVVDDAFQGVNQVVRGADLLDNTPRQIWLQQLLGLPQPHYAHVPLVLNEFGQKLSKQNLAPALNTNARLQTLVAALHFLKQPCPDAHEFSSLSACWDWAIAHWDVTACVRPGSQPSD</sequence>